<dbReference type="Proteomes" id="UP001470230">
    <property type="component" value="Unassembled WGS sequence"/>
</dbReference>
<evidence type="ECO:0000259" key="2">
    <source>
        <dbReference type="Pfam" id="PF13251"/>
    </source>
</evidence>
<dbReference type="InterPro" id="IPR016024">
    <property type="entry name" value="ARM-type_fold"/>
</dbReference>
<dbReference type="InterPro" id="IPR052107">
    <property type="entry name" value="HEAT6"/>
</dbReference>
<organism evidence="3 4">
    <name type="scientific">Tritrichomonas musculus</name>
    <dbReference type="NCBI Taxonomy" id="1915356"/>
    <lineage>
        <taxon>Eukaryota</taxon>
        <taxon>Metamonada</taxon>
        <taxon>Parabasalia</taxon>
        <taxon>Tritrichomonadida</taxon>
        <taxon>Tritrichomonadidae</taxon>
        <taxon>Tritrichomonas</taxon>
    </lineage>
</organism>
<sequence length="881" mass="99829">MSKSQSRHSTELSATELIDECIEQSEKNYQQLPAHVQQRVTIILSAFKTKSIKADSPTEIGDLIASLAELVPINTKLFSDLCESIAALCIDREFVQFADEALETVFNIILRHLESRTFDPSPGLRSLSTLLYNNTLRLVQMHERILEAAVSLANYSDDSYRRSCVLIGNLNAFSNKKNERSIYIRSIRFLLTALNESASTASTTSDLHSSALRSLQLLILDAPSEILDPQVLTHTISAIAFKQGQQALIFEAIMALKALANTSKKAFYAQWSILLTKTPSLFDLLRSKPKVAKVTADLLTDIFRDTWKFLYIADNTSKRSAFTTLAQQIGDIIDISFNRFMSCLLRTGKEKSLDPQVYNRVSKAFATFVRNCSFDNGRFKGGYIEKVIEWSKSAISATTEEALIVMKSLLWTDINYPPFASSFDYLFQTFIDYIGSENQNYSKPAAFALCRMAYAYPEKVVERYRILGPKMKEIGPVHALPIYLRLVEKGVSDLNIWCDLLQIFVPKSFEINHQKSIQRSLQCIGFSGHVFSKLPDNIQRLCLSLVLSNESEEACRSVGYLARSSAADISSVFLTDALLRLSSYNPPPLQPLSNVLESFATKHKDMFESKWIQLVFNCLEKDKDSPYGPRCIGFLFAFLNDPDNNSEEDVKSLLINLLITDLKSNDAKMRWNAAAAFSNAFIYNVKSSEAISILADYIDTDKIAKVKIRSAEALSNVVSREAMGDLYHRIFTVNLEQLLAPDHFTNLPLAAHRKYDAAYRAALTKLFFKLLDWSKASDFTSLEEPLVNNVDAIYQLMINFDHDENEEDNNDDNNNSNPKNTENENEILNNNNDDEDDFRNTLDRNDNIKVPWEKITRLYEARFNSIPSKMLEKFQDKAFPV</sequence>
<keyword evidence="4" id="KW-1185">Reference proteome</keyword>
<dbReference type="Pfam" id="PF13251">
    <property type="entry name" value="DUF4042"/>
    <property type="match status" value="1"/>
</dbReference>
<evidence type="ECO:0000313" key="3">
    <source>
        <dbReference type="EMBL" id="KAK8866330.1"/>
    </source>
</evidence>
<dbReference type="EMBL" id="JAPFFF010000015">
    <property type="protein sequence ID" value="KAK8866330.1"/>
    <property type="molecule type" value="Genomic_DNA"/>
</dbReference>
<dbReference type="Gene3D" id="1.25.10.10">
    <property type="entry name" value="Leucine-rich Repeat Variant"/>
    <property type="match status" value="1"/>
</dbReference>
<name>A0ABR2IMW9_9EUKA</name>
<gene>
    <name evidence="3" type="ORF">M9Y10_009291</name>
</gene>
<dbReference type="InterPro" id="IPR025283">
    <property type="entry name" value="DUF4042"/>
</dbReference>
<evidence type="ECO:0000256" key="1">
    <source>
        <dbReference type="SAM" id="MobiDB-lite"/>
    </source>
</evidence>
<dbReference type="PANTHER" id="PTHR13366:SF0">
    <property type="entry name" value="HEAT REPEAT-CONTAINING PROTEIN 6"/>
    <property type="match status" value="1"/>
</dbReference>
<feature type="region of interest" description="Disordered" evidence="1">
    <location>
        <begin position="803"/>
        <end position="842"/>
    </location>
</feature>
<proteinExistence type="predicted"/>
<protein>
    <submittedName>
        <fullName evidence="3">HEAT repeat-containing protein 6</fullName>
    </submittedName>
</protein>
<feature type="domain" description="DUF4042" evidence="2">
    <location>
        <begin position="251"/>
        <end position="397"/>
    </location>
</feature>
<comment type="caution">
    <text evidence="3">The sequence shown here is derived from an EMBL/GenBank/DDBJ whole genome shotgun (WGS) entry which is preliminary data.</text>
</comment>
<dbReference type="InterPro" id="IPR011989">
    <property type="entry name" value="ARM-like"/>
</dbReference>
<dbReference type="SUPFAM" id="SSF48371">
    <property type="entry name" value="ARM repeat"/>
    <property type="match status" value="1"/>
</dbReference>
<feature type="compositionally biased region" description="Low complexity" evidence="1">
    <location>
        <begin position="812"/>
        <end position="831"/>
    </location>
</feature>
<reference evidence="3 4" key="1">
    <citation type="submission" date="2024-04" db="EMBL/GenBank/DDBJ databases">
        <title>Tritrichomonas musculus Genome.</title>
        <authorList>
            <person name="Alves-Ferreira E."/>
            <person name="Grigg M."/>
            <person name="Lorenzi H."/>
            <person name="Galac M."/>
        </authorList>
    </citation>
    <scope>NUCLEOTIDE SEQUENCE [LARGE SCALE GENOMIC DNA]</scope>
    <source>
        <strain evidence="3 4">EAF2021</strain>
    </source>
</reference>
<accession>A0ABR2IMW9</accession>
<evidence type="ECO:0000313" key="4">
    <source>
        <dbReference type="Proteomes" id="UP001470230"/>
    </source>
</evidence>
<dbReference type="PANTHER" id="PTHR13366">
    <property type="entry name" value="MALARIA ANTIGEN-RELATED"/>
    <property type="match status" value="1"/>
</dbReference>